<name>A0A6A5TQQ4_9PLEO</name>
<feature type="compositionally biased region" description="Basic and acidic residues" evidence="1">
    <location>
        <begin position="721"/>
        <end position="739"/>
    </location>
</feature>
<feature type="region of interest" description="Disordered" evidence="1">
    <location>
        <begin position="295"/>
        <end position="338"/>
    </location>
</feature>
<evidence type="ECO:0000256" key="1">
    <source>
        <dbReference type="SAM" id="MobiDB-lite"/>
    </source>
</evidence>
<keyword evidence="3" id="KW-1185">Reference proteome</keyword>
<gene>
    <name evidence="2" type="ORF">CC80DRAFT_595003</name>
</gene>
<accession>A0A6A5TQQ4</accession>
<feature type="compositionally biased region" description="Acidic residues" evidence="1">
    <location>
        <begin position="414"/>
        <end position="431"/>
    </location>
</feature>
<feature type="region of interest" description="Disordered" evidence="1">
    <location>
        <begin position="1"/>
        <end position="61"/>
    </location>
</feature>
<dbReference type="AlphaFoldDB" id="A0A6A5TQQ4"/>
<reference evidence="2" key="1">
    <citation type="journal article" date="2020" name="Stud. Mycol.">
        <title>101 Dothideomycetes genomes: a test case for predicting lifestyles and emergence of pathogens.</title>
        <authorList>
            <person name="Haridas S."/>
            <person name="Albert R."/>
            <person name="Binder M."/>
            <person name="Bloem J."/>
            <person name="Labutti K."/>
            <person name="Salamov A."/>
            <person name="Andreopoulos B."/>
            <person name="Baker S."/>
            <person name="Barry K."/>
            <person name="Bills G."/>
            <person name="Bluhm B."/>
            <person name="Cannon C."/>
            <person name="Castanera R."/>
            <person name="Culley D."/>
            <person name="Daum C."/>
            <person name="Ezra D."/>
            <person name="Gonzalez J."/>
            <person name="Henrissat B."/>
            <person name="Kuo A."/>
            <person name="Liang C."/>
            <person name="Lipzen A."/>
            <person name="Lutzoni F."/>
            <person name="Magnuson J."/>
            <person name="Mondo S."/>
            <person name="Nolan M."/>
            <person name="Ohm R."/>
            <person name="Pangilinan J."/>
            <person name="Park H.-J."/>
            <person name="Ramirez L."/>
            <person name="Alfaro M."/>
            <person name="Sun H."/>
            <person name="Tritt A."/>
            <person name="Yoshinaga Y."/>
            <person name="Zwiers L.-H."/>
            <person name="Turgeon B."/>
            <person name="Goodwin S."/>
            <person name="Spatafora J."/>
            <person name="Crous P."/>
            <person name="Grigoriev I."/>
        </authorList>
    </citation>
    <scope>NUCLEOTIDE SEQUENCE</scope>
    <source>
        <strain evidence="2">CBS 675.92</strain>
    </source>
</reference>
<feature type="region of interest" description="Disordered" evidence="1">
    <location>
        <begin position="713"/>
        <end position="739"/>
    </location>
</feature>
<feature type="compositionally biased region" description="Acidic residues" evidence="1">
    <location>
        <begin position="312"/>
        <end position="336"/>
    </location>
</feature>
<dbReference type="OrthoDB" id="10687042at2759"/>
<feature type="region of interest" description="Disordered" evidence="1">
    <location>
        <begin position="399"/>
        <end position="441"/>
    </location>
</feature>
<evidence type="ECO:0000313" key="3">
    <source>
        <dbReference type="Proteomes" id="UP000800035"/>
    </source>
</evidence>
<organism evidence="2 3">
    <name type="scientific">Byssothecium circinans</name>
    <dbReference type="NCBI Taxonomy" id="147558"/>
    <lineage>
        <taxon>Eukaryota</taxon>
        <taxon>Fungi</taxon>
        <taxon>Dikarya</taxon>
        <taxon>Ascomycota</taxon>
        <taxon>Pezizomycotina</taxon>
        <taxon>Dothideomycetes</taxon>
        <taxon>Pleosporomycetidae</taxon>
        <taxon>Pleosporales</taxon>
        <taxon>Massarineae</taxon>
        <taxon>Massarinaceae</taxon>
        <taxon>Byssothecium</taxon>
    </lineage>
</organism>
<evidence type="ECO:0000313" key="2">
    <source>
        <dbReference type="EMBL" id="KAF1954584.1"/>
    </source>
</evidence>
<dbReference type="EMBL" id="ML976998">
    <property type="protein sequence ID" value="KAF1954584.1"/>
    <property type="molecule type" value="Genomic_DNA"/>
</dbReference>
<dbReference type="Proteomes" id="UP000800035">
    <property type="component" value="Unassembled WGS sequence"/>
</dbReference>
<sequence>MGLSLRKSASASASSSSSSSSLSAGPTSSTISQSPSSRSSCKSISSTSSEKSKKEFRKMCVPRKSEGRLMSEYAEFDIEEYGVQDVDEEGEHEGENMKEDDESKTFLHAQRSYQVSHANLASEMEEGCVYEILFDAEDVMIEDTFMPVNLDEKHRGAAQPTAVVALSGKGESFLGKASCVGPAPDGPQVRALGLATVDGMQIRGSPPGAVVMETTSMESSHVSDIEIEEDVAELSSPSPAPSMEAVDASETIVDTPVTPPLPIRFPGVEFLPGIEHLTNIQVRSVFIHPERNGSGEYFATVPPTNTARGTDSDSDSDSSSDWESAPESDSSDDDSVSDVADICDVIDSYLDRAPDGDVRFDYSHDDTSVQQRFAKYEGFNYADFLSSLVTLDLFDEDEEEEEHKHADQSLDTVDLFDDDDSDEEEEEEYADNEPQPVSYYDTSARGQVGYSAFNTLLQWQDVDNDGPRGLINHEEDTNQQPFQKVVVDEIVAEHTSPTAANDVGYYMLEQKPYYSLKPTGSSSYDSYRHPTHPHSPKITEFLPYRLPPYPQKPPVREYAPHPFRIPAHECDVFGTPGGLDYIPYRLSIYCWLHAVRPQVRDPYRNPWVRQWLAMRKVPHQVQQVQRVEVARQRVCKLPEHPPVQHHPSHIPSSVKEWQGMRYAPHLSPLFETAGRAKPLPSPCGSEASIDFTGHRAGVAVYVDGRRKDFLDDEFGDAPESVGKKDGDAAVRNEASDKRAPDLEAARPLVIANTDPMVDQPVAEREDAPLGPATISKGLAVALSRDKMKKFPFQAPASTSANPNPAVDKTVAEVEGIPVSFSTANKARTVTLSKGKAKKSTVASSNPTLAAGKSGSELEGTPLGVAANMQARAVTVSKEKANEVAIQAPTSSSTSYAIAASVAALFADGIWKSEPELELYFDGNAAREEGKDAWADMFKMRKWFRTP</sequence>
<feature type="region of interest" description="Disordered" evidence="1">
    <location>
        <begin position="834"/>
        <end position="856"/>
    </location>
</feature>
<proteinExistence type="predicted"/>
<feature type="compositionally biased region" description="Low complexity" evidence="1">
    <location>
        <begin position="8"/>
        <end position="49"/>
    </location>
</feature>
<protein>
    <submittedName>
        <fullName evidence="2">Uncharacterized protein</fullName>
    </submittedName>
</protein>